<dbReference type="HOGENOM" id="CLU_862872_0_0_0"/>
<proteinExistence type="predicted"/>
<protein>
    <submittedName>
        <fullName evidence="2">Uncharacterized protein</fullName>
    </submittedName>
</protein>
<organism evidence="2 3">
    <name type="scientific">Oceanithermus profundus (strain DSM 14977 / NBRC 100410 / VKM B-2274 / 506)</name>
    <dbReference type="NCBI Taxonomy" id="670487"/>
    <lineage>
        <taxon>Bacteria</taxon>
        <taxon>Thermotogati</taxon>
        <taxon>Deinococcota</taxon>
        <taxon>Deinococci</taxon>
        <taxon>Thermales</taxon>
        <taxon>Thermaceae</taxon>
        <taxon>Oceanithermus</taxon>
    </lineage>
</organism>
<feature type="region of interest" description="Disordered" evidence="1">
    <location>
        <begin position="141"/>
        <end position="160"/>
    </location>
</feature>
<accession>E4U5D3</accession>
<feature type="compositionally biased region" description="Basic and acidic residues" evidence="1">
    <location>
        <begin position="264"/>
        <end position="276"/>
    </location>
</feature>
<dbReference type="STRING" id="670487.Ocepr_2157"/>
<dbReference type="AlphaFoldDB" id="E4U5D3"/>
<feature type="region of interest" description="Disordered" evidence="1">
    <location>
        <begin position="1"/>
        <end position="70"/>
    </location>
</feature>
<evidence type="ECO:0000256" key="1">
    <source>
        <dbReference type="SAM" id="MobiDB-lite"/>
    </source>
</evidence>
<reference evidence="2 3" key="2">
    <citation type="journal article" date="2011" name="Stand. Genomic Sci.">
        <title>Complete genome sequence of Oceanithermus profundus type strain (506).</title>
        <authorList>
            <person name="Pati A."/>
            <person name="Zhang X."/>
            <person name="Lapidus A."/>
            <person name="Nolan M."/>
            <person name="Lucas S."/>
            <person name="Del Rio T.G."/>
            <person name="Tice H."/>
            <person name="Cheng J.F."/>
            <person name="Tapia R."/>
            <person name="Han C."/>
            <person name="Goodwin L."/>
            <person name="Pitluck S."/>
            <person name="Liolios K."/>
            <person name="Pagani I."/>
            <person name="Ivanova N."/>
            <person name="Mavromatis K."/>
            <person name="Chen A."/>
            <person name="Palaniappan K."/>
            <person name="Hauser L."/>
            <person name="Jeffries C.D."/>
            <person name="Brambilla E.M."/>
            <person name="Rohl A."/>
            <person name="Mwirichia R."/>
            <person name="Rohde M."/>
            <person name="Tindall B.J."/>
            <person name="Sikorski J."/>
            <person name="Wirth R."/>
            <person name="Goker M."/>
            <person name="Woyke T."/>
            <person name="Detter J.C."/>
            <person name="Bristow J."/>
            <person name="Eisen J.A."/>
            <person name="Markowitz V."/>
            <person name="Hugenholtz P."/>
            <person name="Kyrpides N.C."/>
            <person name="Klenk H.P."/>
            <person name="Land M."/>
        </authorList>
    </citation>
    <scope>NUCLEOTIDE SEQUENCE [LARGE SCALE GENOMIC DNA]</scope>
    <source>
        <strain evidence="3">DSM 14977 / NBRC 100410 / VKM B-2274 / 506</strain>
    </source>
</reference>
<gene>
    <name evidence="2" type="ordered locus">Ocepr_2157</name>
</gene>
<evidence type="ECO:0000313" key="2">
    <source>
        <dbReference type="EMBL" id="ADR37607.1"/>
    </source>
</evidence>
<reference evidence="3" key="1">
    <citation type="submission" date="2010-11" db="EMBL/GenBank/DDBJ databases">
        <title>The complete sequence of chromosome of Oceanithermus profundus DSM 14977.</title>
        <authorList>
            <consortium name="US DOE Joint Genome Institute (JGI-PGF)"/>
            <person name="Lucas S."/>
            <person name="Copeland A."/>
            <person name="Lapidus A."/>
            <person name="Bruce D."/>
            <person name="Goodwin L."/>
            <person name="Pitluck S."/>
            <person name="Kyrpides N."/>
            <person name="Mavromatis K."/>
            <person name="Pagani I."/>
            <person name="Ivanova N."/>
            <person name="Zhang X."/>
            <person name="Brettin T."/>
            <person name="Detter J.C."/>
            <person name="Tapia R."/>
            <person name="Han C."/>
            <person name="Land M."/>
            <person name="Hauser L."/>
            <person name="Markowitz V."/>
            <person name="Cheng J.-F."/>
            <person name="Hugenholtz P."/>
            <person name="Woyke T."/>
            <person name="Wu D."/>
            <person name="Tindall B."/>
            <person name="Faehnrich R."/>
            <person name="Brambilla E."/>
            <person name="Klenk H.-P."/>
            <person name="Eisen J.A."/>
        </authorList>
    </citation>
    <scope>NUCLEOTIDE SEQUENCE [LARGE SCALE GENOMIC DNA]</scope>
    <source>
        <strain evidence="3">DSM 14977 / NBRC 100410 / VKM B-2274 / 506</strain>
    </source>
</reference>
<dbReference type="Proteomes" id="UP000008722">
    <property type="component" value="Chromosome"/>
</dbReference>
<feature type="region of interest" description="Disordered" evidence="1">
    <location>
        <begin position="242"/>
        <end position="297"/>
    </location>
</feature>
<dbReference type="KEGG" id="opr:Ocepr_2157"/>
<name>E4U5D3_OCEP5</name>
<dbReference type="EMBL" id="CP002361">
    <property type="protein sequence ID" value="ADR37607.1"/>
    <property type="molecule type" value="Genomic_DNA"/>
</dbReference>
<evidence type="ECO:0000313" key="3">
    <source>
        <dbReference type="Proteomes" id="UP000008722"/>
    </source>
</evidence>
<keyword evidence="3" id="KW-1185">Reference proteome</keyword>
<sequence length="322" mass="34670">MGPESSSGHAPARGRYAPLAGDTINFPEQQRYLGRNSGGQVLHDVEAEPSAKATPTTPTPALPQGRASCHAANGPKDFLSPRNQNTAGYRPRASFITCRAPRTTHYVPRTAFSSSLGRGSHRPLFRRWGVGGRFLMERKVKRSVSSAPTTPTPALPQGRVPDCAATGAKAFVATKQGAPRAASHGLQASFSPRTAHQVPPFLPPPWGRWLRSNRRGVRRSEGGGWGVGGGRRFVATQKVNAWLHQRQPPPPPRPSPRGLLIARQPDRSPDRLDKNKKMQVTSYAPIPTGHEPQAASGFPRALAAGFLASRTAKRASPSRLGR</sequence>